<comment type="caution">
    <text evidence="1">The sequence shown here is derived from an EMBL/GenBank/DDBJ whole genome shotgun (WGS) entry which is preliminary data.</text>
</comment>
<proteinExistence type="predicted"/>
<dbReference type="Proteomes" id="UP000821845">
    <property type="component" value="Chromosome 7"/>
</dbReference>
<evidence type="ECO:0000313" key="2">
    <source>
        <dbReference type="Proteomes" id="UP000821845"/>
    </source>
</evidence>
<sequence>MPDEKEPPFVDVNPLHRIPLVLVNLLVFAVSCMVALACIMSIVERRHEISFRRRSVLVSFLVNRDISALTTSGLLMVISFMGFVGALRENVSFLNCYLRGACLLIVLDIIFVAATVALPFLTKKKAQSIFSIELIVSYRDNPDYARLVDFAQSSFECCGVTSDRYMDWDHNIYFNCSKTNPSVERCSVPSSCCRPPEGDDIDTRLKRRYCGSGVLAGTEQEAWEKWYVSTHTILVVGVGLGIFAVLSVLRLLAGSVRAEIISLMHLYDRYYQKLDHGYPGSLARHDVLEEMGHVDGRLVMRRGGQSELG</sequence>
<name>A0ACB7RWV0_HYAAI</name>
<protein>
    <submittedName>
        <fullName evidence="1">Uncharacterized protein</fullName>
    </submittedName>
</protein>
<reference evidence="1" key="1">
    <citation type="submission" date="2020-05" db="EMBL/GenBank/DDBJ databases">
        <title>Large-scale comparative analyses of tick genomes elucidate their genetic diversity and vector capacities.</title>
        <authorList>
            <person name="Jia N."/>
            <person name="Wang J."/>
            <person name="Shi W."/>
            <person name="Du L."/>
            <person name="Sun Y."/>
            <person name="Zhan W."/>
            <person name="Jiang J."/>
            <person name="Wang Q."/>
            <person name="Zhang B."/>
            <person name="Ji P."/>
            <person name="Sakyi L.B."/>
            <person name="Cui X."/>
            <person name="Yuan T."/>
            <person name="Jiang B."/>
            <person name="Yang W."/>
            <person name="Lam T.T.-Y."/>
            <person name="Chang Q."/>
            <person name="Ding S."/>
            <person name="Wang X."/>
            <person name="Zhu J."/>
            <person name="Ruan X."/>
            <person name="Zhao L."/>
            <person name="Wei J."/>
            <person name="Que T."/>
            <person name="Du C."/>
            <person name="Cheng J."/>
            <person name="Dai P."/>
            <person name="Han X."/>
            <person name="Huang E."/>
            <person name="Gao Y."/>
            <person name="Liu J."/>
            <person name="Shao H."/>
            <person name="Ye R."/>
            <person name="Li L."/>
            <person name="Wei W."/>
            <person name="Wang X."/>
            <person name="Wang C."/>
            <person name="Yang T."/>
            <person name="Huo Q."/>
            <person name="Li W."/>
            <person name="Guo W."/>
            <person name="Chen H."/>
            <person name="Zhou L."/>
            <person name="Ni X."/>
            <person name="Tian J."/>
            <person name="Zhou Y."/>
            <person name="Sheng Y."/>
            <person name="Liu T."/>
            <person name="Pan Y."/>
            <person name="Xia L."/>
            <person name="Li J."/>
            <person name="Zhao F."/>
            <person name="Cao W."/>
        </authorList>
    </citation>
    <scope>NUCLEOTIDE SEQUENCE</scope>
    <source>
        <strain evidence="1">Hyas-2018</strain>
    </source>
</reference>
<organism evidence="1 2">
    <name type="scientific">Hyalomma asiaticum</name>
    <name type="common">Tick</name>
    <dbReference type="NCBI Taxonomy" id="266040"/>
    <lineage>
        <taxon>Eukaryota</taxon>
        <taxon>Metazoa</taxon>
        <taxon>Ecdysozoa</taxon>
        <taxon>Arthropoda</taxon>
        <taxon>Chelicerata</taxon>
        <taxon>Arachnida</taxon>
        <taxon>Acari</taxon>
        <taxon>Parasitiformes</taxon>
        <taxon>Ixodida</taxon>
        <taxon>Ixodoidea</taxon>
        <taxon>Ixodidae</taxon>
        <taxon>Hyalomminae</taxon>
        <taxon>Hyalomma</taxon>
    </lineage>
</organism>
<accession>A0ACB7RWV0</accession>
<dbReference type="EMBL" id="CM023487">
    <property type="protein sequence ID" value="KAH6925878.1"/>
    <property type="molecule type" value="Genomic_DNA"/>
</dbReference>
<evidence type="ECO:0000313" key="1">
    <source>
        <dbReference type="EMBL" id="KAH6925878.1"/>
    </source>
</evidence>
<gene>
    <name evidence="1" type="ORF">HPB50_011497</name>
</gene>
<keyword evidence="2" id="KW-1185">Reference proteome</keyword>